<dbReference type="EMBL" id="SHKP01000004">
    <property type="protein sequence ID" value="RZU02830.1"/>
    <property type="molecule type" value="Genomic_DNA"/>
</dbReference>
<organism evidence="2 3">
    <name type="scientific">Rivibacter subsaxonicus</name>
    <dbReference type="NCBI Taxonomy" id="457575"/>
    <lineage>
        <taxon>Bacteria</taxon>
        <taxon>Pseudomonadati</taxon>
        <taxon>Pseudomonadota</taxon>
        <taxon>Betaproteobacteria</taxon>
        <taxon>Burkholderiales</taxon>
        <taxon>Rivibacter</taxon>
    </lineage>
</organism>
<proteinExistence type="predicted"/>
<dbReference type="Pfam" id="PF04375">
    <property type="entry name" value="HemX"/>
    <property type="match status" value="1"/>
</dbReference>
<keyword evidence="1" id="KW-0812">Transmembrane</keyword>
<evidence type="ECO:0000313" key="3">
    <source>
        <dbReference type="Proteomes" id="UP000293671"/>
    </source>
</evidence>
<feature type="transmembrane region" description="Helical" evidence="1">
    <location>
        <begin position="27"/>
        <end position="46"/>
    </location>
</feature>
<keyword evidence="2" id="KW-0489">Methyltransferase</keyword>
<evidence type="ECO:0000256" key="1">
    <source>
        <dbReference type="SAM" id="Phobius"/>
    </source>
</evidence>
<name>A0A4Q7W131_9BURK</name>
<dbReference type="GO" id="GO:0008168">
    <property type="term" value="F:methyltransferase activity"/>
    <property type="evidence" value="ECO:0007669"/>
    <property type="project" value="UniProtKB-KW"/>
</dbReference>
<evidence type="ECO:0000313" key="2">
    <source>
        <dbReference type="EMBL" id="RZU02830.1"/>
    </source>
</evidence>
<keyword evidence="3" id="KW-1185">Reference proteome</keyword>
<dbReference type="PANTHER" id="PTHR38043">
    <property type="entry name" value="PROTEIN HEMX"/>
    <property type="match status" value="1"/>
</dbReference>
<dbReference type="GO" id="GO:0032259">
    <property type="term" value="P:methylation"/>
    <property type="evidence" value="ECO:0007669"/>
    <property type="project" value="UniProtKB-KW"/>
</dbReference>
<sequence length="362" mass="39099">MSEFPAPPAAAETAAASPPATGGWARWIVWLALAAALGVGLFAWSVKQRVRSLEQELVKRQDDSGAQATEARLLAKQAQESAREAIAKSTLLETRLAEVALQRGQLDELIHQLARSRDENLVADLDAGLRVALQQTAITGSAEPLVVALKAAEERLARVDQPRLQPIRRAIARDLDRVKAAGVVDVATLALRLDEAVRLADEAPLLAMEPRAEPKVARAPVRAGAASPPTGSASAPIRAWLPAGIGGWLDALWHETRSLVRLTRIDQPDAMLLAPEQSYFVRENLKLKLLNARLAVLSRQFDIAQSDLQASIAMLERYFDRNAKRTQALLETLRNAQQQARQGGVPRPDETLAALAAAAAGK</sequence>
<keyword evidence="1" id="KW-0472">Membrane</keyword>
<dbReference type="PANTHER" id="PTHR38043:SF1">
    <property type="entry name" value="PROTEIN HEMX"/>
    <property type="match status" value="1"/>
</dbReference>
<gene>
    <name evidence="2" type="ORF">EV670_0859</name>
</gene>
<dbReference type="Proteomes" id="UP000293671">
    <property type="component" value="Unassembled WGS sequence"/>
</dbReference>
<protein>
    <submittedName>
        <fullName evidence="2">Uroporphyrin-3 C-methyltransferase</fullName>
    </submittedName>
</protein>
<comment type="caution">
    <text evidence="2">The sequence shown here is derived from an EMBL/GenBank/DDBJ whole genome shotgun (WGS) entry which is preliminary data.</text>
</comment>
<keyword evidence="2" id="KW-0808">Transferase</keyword>
<dbReference type="AlphaFoldDB" id="A0A4Q7W131"/>
<keyword evidence="1" id="KW-1133">Transmembrane helix</keyword>
<reference evidence="2 3" key="1">
    <citation type="submission" date="2019-02" db="EMBL/GenBank/DDBJ databases">
        <title>Genomic Encyclopedia of Type Strains, Phase IV (KMG-IV): sequencing the most valuable type-strain genomes for metagenomic binning, comparative biology and taxonomic classification.</title>
        <authorList>
            <person name="Goeker M."/>
        </authorList>
    </citation>
    <scope>NUCLEOTIDE SEQUENCE [LARGE SCALE GENOMIC DNA]</scope>
    <source>
        <strain evidence="2 3">DSM 19570</strain>
    </source>
</reference>
<dbReference type="InterPro" id="IPR007470">
    <property type="entry name" value="HemX"/>
</dbReference>
<accession>A0A4Q7W131</accession>
<dbReference type="RefSeq" id="WP_242616830.1">
    <property type="nucleotide sequence ID" value="NZ_SHKP01000004.1"/>
</dbReference>